<dbReference type="FunCoup" id="W4KD98">
    <property type="interactions" value="248"/>
</dbReference>
<dbReference type="Proteomes" id="UP000030671">
    <property type="component" value="Unassembled WGS sequence"/>
</dbReference>
<dbReference type="EMBL" id="KI925457">
    <property type="protein sequence ID" value="ETW83066.1"/>
    <property type="molecule type" value="Genomic_DNA"/>
</dbReference>
<dbReference type="PRINTS" id="PR00625">
    <property type="entry name" value="JDOMAIN"/>
</dbReference>
<keyword evidence="5" id="KW-0143">Chaperone</keyword>
<reference evidence="10 11" key="1">
    <citation type="journal article" date="2012" name="New Phytol.">
        <title>Insight into trade-off between wood decay and parasitism from the genome of a fungal forest pathogen.</title>
        <authorList>
            <person name="Olson A."/>
            <person name="Aerts A."/>
            <person name="Asiegbu F."/>
            <person name="Belbahri L."/>
            <person name="Bouzid O."/>
            <person name="Broberg A."/>
            <person name="Canback B."/>
            <person name="Coutinho P.M."/>
            <person name="Cullen D."/>
            <person name="Dalman K."/>
            <person name="Deflorio G."/>
            <person name="van Diepen L.T."/>
            <person name="Dunand C."/>
            <person name="Duplessis S."/>
            <person name="Durling M."/>
            <person name="Gonthier P."/>
            <person name="Grimwood J."/>
            <person name="Fossdal C.G."/>
            <person name="Hansson D."/>
            <person name="Henrissat B."/>
            <person name="Hietala A."/>
            <person name="Himmelstrand K."/>
            <person name="Hoffmeister D."/>
            <person name="Hogberg N."/>
            <person name="James T.Y."/>
            <person name="Karlsson M."/>
            <person name="Kohler A."/>
            <person name="Kues U."/>
            <person name="Lee Y.H."/>
            <person name="Lin Y.C."/>
            <person name="Lind M."/>
            <person name="Lindquist E."/>
            <person name="Lombard V."/>
            <person name="Lucas S."/>
            <person name="Lunden K."/>
            <person name="Morin E."/>
            <person name="Murat C."/>
            <person name="Park J."/>
            <person name="Raffaello T."/>
            <person name="Rouze P."/>
            <person name="Salamov A."/>
            <person name="Schmutz J."/>
            <person name="Solheim H."/>
            <person name="Stahlberg J."/>
            <person name="Velez H."/>
            <person name="de Vries R.P."/>
            <person name="Wiebenga A."/>
            <person name="Woodward S."/>
            <person name="Yakovlev I."/>
            <person name="Garbelotto M."/>
            <person name="Martin F."/>
            <person name="Grigoriev I.V."/>
            <person name="Stenlid J."/>
        </authorList>
    </citation>
    <scope>NUCLEOTIDE SEQUENCE [LARGE SCALE GENOMIC DNA]</scope>
    <source>
        <strain evidence="10 11">TC 32-1</strain>
    </source>
</reference>
<gene>
    <name evidence="10" type="ORF">HETIRDRAFT_157210</name>
</gene>
<dbReference type="InterPro" id="IPR008971">
    <property type="entry name" value="HSP40/DnaJ_pept-bd"/>
</dbReference>
<dbReference type="Pfam" id="PF00226">
    <property type="entry name" value="DnaJ"/>
    <property type="match status" value="1"/>
</dbReference>
<keyword evidence="11" id="KW-1185">Reference proteome</keyword>
<keyword evidence="1 6" id="KW-0479">Metal-binding</keyword>
<sequence>MLFPSLFIITALLLCTVLVQAADLYKVLDLHKSASEQDIRKAYKRLSRKYHPDKNKEPDAEDRFVEVAHAYEVLSDSTKRQIYDRHGEEGLKAHEGGQQQHANPFDIFSNFFGGGHAAQQQQVRRGPTSVTEFEVSLADVYKGASIDFMIKKRVLCDHCRGTGAASDGDIHACPGCGGSGVRIVKQQIFPGMFAQSQQTCNQCGGRGQVIARPCPACGGNKVGEHTAHYTLEVPRGAPEGHEVVFEGEGDESPDWEPGDVVLRVRSRGERGGWRRKESSLYWKETIGVDEALLGFERNLTHLDGHIVPLVRKGVTQPGFVQTIKGEGMPLFEQSTYGDLFVEYVVVLPTQLSSDSRRHLAEAFYGKGHAKDEL</sequence>
<keyword evidence="2" id="KW-0677">Repeat</keyword>
<keyword evidence="7" id="KW-0732">Signal</keyword>
<dbReference type="HAMAP" id="MF_01152">
    <property type="entry name" value="DnaJ"/>
    <property type="match status" value="1"/>
</dbReference>
<dbReference type="GO" id="GO:0051082">
    <property type="term" value="F:unfolded protein binding"/>
    <property type="evidence" value="ECO:0007669"/>
    <property type="project" value="InterPro"/>
</dbReference>
<evidence type="ECO:0000256" key="2">
    <source>
        <dbReference type="ARBA" id="ARBA00022737"/>
    </source>
</evidence>
<dbReference type="CDD" id="cd06257">
    <property type="entry name" value="DnaJ"/>
    <property type="match status" value="1"/>
</dbReference>
<dbReference type="RefSeq" id="XP_009545350.1">
    <property type="nucleotide sequence ID" value="XM_009547055.1"/>
</dbReference>
<dbReference type="InterPro" id="IPR036869">
    <property type="entry name" value="J_dom_sf"/>
</dbReference>
<evidence type="ECO:0000256" key="6">
    <source>
        <dbReference type="PROSITE-ProRule" id="PRU00546"/>
    </source>
</evidence>
<evidence type="ECO:0000256" key="4">
    <source>
        <dbReference type="ARBA" id="ARBA00022833"/>
    </source>
</evidence>
<dbReference type="GO" id="GO:0009408">
    <property type="term" value="P:response to heat"/>
    <property type="evidence" value="ECO:0007669"/>
    <property type="project" value="InterPro"/>
</dbReference>
<evidence type="ECO:0000259" key="9">
    <source>
        <dbReference type="PROSITE" id="PS51188"/>
    </source>
</evidence>
<feature type="chain" id="PRO_5004844168" evidence="7">
    <location>
        <begin position="22"/>
        <end position="373"/>
    </location>
</feature>
<feature type="domain" description="J" evidence="8">
    <location>
        <begin position="23"/>
        <end position="87"/>
    </location>
</feature>
<dbReference type="InterPro" id="IPR002939">
    <property type="entry name" value="DnaJ_C"/>
</dbReference>
<dbReference type="SUPFAM" id="SSF46565">
    <property type="entry name" value="Chaperone J-domain"/>
    <property type="match status" value="1"/>
</dbReference>
<protein>
    <submittedName>
        <fullName evidence="10">Molecular chaperone, DnaJ superfamily</fullName>
    </submittedName>
</protein>
<keyword evidence="3 6" id="KW-0863">Zinc-finger</keyword>
<dbReference type="PROSITE" id="PS51188">
    <property type="entry name" value="ZF_CR"/>
    <property type="match status" value="1"/>
</dbReference>
<dbReference type="PROSITE" id="PS50076">
    <property type="entry name" value="DNAJ_2"/>
    <property type="match status" value="1"/>
</dbReference>
<dbReference type="PROSITE" id="PS00636">
    <property type="entry name" value="DNAJ_1"/>
    <property type="match status" value="1"/>
</dbReference>
<dbReference type="InterPro" id="IPR001623">
    <property type="entry name" value="DnaJ_domain"/>
</dbReference>
<dbReference type="InterPro" id="IPR018253">
    <property type="entry name" value="DnaJ_domain_CS"/>
</dbReference>
<dbReference type="InterPro" id="IPR044713">
    <property type="entry name" value="DNJA1/2-like"/>
</dbReference>
<feature type="zinc finger region" description="CR-type" evidence="6">
    <location>
        <begin position="143"/>
        <end position="226"/>
    </location>
</feature>
<evidence type="ECO:0000256" key="7">
    <source>
        <dbReference type="SAM" id="SignalP"/>
    </source>
</evidence>
<dbReference type="GeneID" id="20667706"/>
<evidence type="ECO:0000313" key="10">
    <source>
        <dbReference type="EMBL" id="ETW83066.1"/>
    </source>
</evidence>
<dbReference type="GO" id="GO:0030544">
    <property type="term" value="F:Hsp70 protein binding"/>
    <property type="evidence" value="ECO:0007669"/>
    <property type="project" value="InterPro"/>
</dbReference>
<dbReference type="FunFam" id="2.10.230.10:FF:000002">
    <property type="entry name" value="Molecular chaperone DnaJ"/>
    <property type="match status" value="1"/>
</dbReference>
<dbReference type="PANTHER" id="PTHR43888">
    <property type="entry name" value="DNAJ-LIKE-2, ISOFORM A-RELATED"/>
    <property type="match status" value="1"/>
</dbReference>
<dbReference type="InterPro" id="IPR001305">
    <property type="entry name" value="HSP_DnaJ_Cys-rich_dom"/>
</dbReference>
<dbReference type="SMART" id="SM00271">
    <property type="entry name" value="DnaJ"/>
    <property type="match status" value="1"/>
</dbReference>
<feature type="signal peptide" evidence="7">
    <location>
        <begin position="1"/>
        <end position="21"/>
    </location>
</feature>
<dbReference type="HOGENOM" id="CLU_017633_0_2_1"/>
<organism evidence="10 11">
    <name type="scientific">Heterobasidion irregulare (strain TC 32-1)</name>
    <dbReference type="NCBI Taxonomy" id="747525"/>
    <lineage>
        <taxon>Eukaryota</taxon>
        <taxon>Fungi</taxon>
        <taxon>Dikarya</taxon>
        <taxon>Basidiomycota</taxon>
        <taxon>Agaricomycotina</taxon>
        <taxon>Agaricomycetes</taxon>
        <taxon>Russulales</taxon>
        <taxon>Bondarzewiaceae</taxon>
        <taxon>Heterobasidion</taxon>
        <taxon>Heterobasidion annosum species complex</taxon>
    </lineage>
</organism>
<dbReference type="Gene3D" id="1.10.287.110">
    <property type="entry name" value="DnaJ domain"/>
    <property type="match status" value="1"/>
</dbReference>
<dbReference type="FunFam" id="2.60.260.20:FF:000013">
    <property type="entry name" value="DnaJ subfamily B member 11"/>
    <property type="match status" value="1"/>
</dbReference>
<dbReference type="InterPro" id="IPR036410">
    <property type="entry name" value="HSP_DnaJ_Cys-rich_dom_sf"/>
</dbReference>
<evidence type="ECO:0000313" key="11">
    <source>
        <dbReference type="Proteomes" id="UP000030671"/>
    </source>
</evidence>
<dbReference type="InParanoid" id="W4KD98"/>
<dbReference type="GO" id="GO:0008270">
    <property type="term" value="F:zinc ion binding"/>
    <property type="evidence" value="ECO:0007669"/>
    <property type="project" value="UniProtKB-KW"/>
</dbReference>
<evidence type="ECO:0000256" key="5">
    <source>
        <dbReference type="ARBA" id="ARBA00023186"/>
    </source>
</evidence>
<dbReference type="SUPFAM" id="SSF57938">
    <property type="entry name" value="DnaJ/Hsp40 cysteine-rich domain"/>
    <property type="match status" value="1"/>
</dbReference>
<name>W4KD98_HETIT</name>
<dbReference type="GO" id="GO:0005524">
    <property type="term" value="F:ATP binding"/>
    <property type="evidence" value="ECO:0007669"/>
    <property type="project" value="InterPro"/>
</dbReference>
<dbReference type="CDD" id="cd10719">
    <property type="entry name" value="DnaJ_zf"/>
    <property type="match status" value="1"/>
</dbReference>
<dbReference type="KEGG" id="hir:HETIRDRAFT_157210"/>
<dbReference type="STRING" id="747525.W4KD98"/>
<evidence type="ECO:0000256" key="1">
    <source>
        <dbReference type="ARBA" id="ARBA00022723"/>
    </source>
</evidence>
<dbReference type="GO" id="GO:0006457">
    <property type="term" value="P:protein folding"/>
    <property type="evidence" value="ECO:0007669"/>
    <property type="project" value="InterPro"/>
</dbReference>
<dbReference type="Gene3D" id="2.60.260.20">
    <property type="entry name" value="Urease metallochaperone UreE, N-terminal domain"/>
    <property type="match status" value="2"/>
</dbReference>
<dbReference type="AlphaFoldDB" id="W4KD98"/>
<proteinExistence type="inferred from homology"/>
<dbReference type="OrthoDB" id="550424at2759"/>
<evidence type="ECO:0000259" key="8">
    <source>
        <dbReference type="PROSITE" id="PS50076"/>
    </source>
</evidence>
<accession>W4KD98</accession>
<dbReference type="Pfam" id="PF00684">
    <property type="entry name" value="DnaJ_CXXCXGXG"/>
    <property type="match status" value="1"/>
</dbReference>
<dbReference type="CDD" id="cd10747">
    <property type="entry name" value="DnaJ_C"/>
    <property type="match status" value="1"/>
</dbReference>
<evidence type="ECO:0000256" key="3">
    <source>
        <dbReference type="ARBA" id="ARBA00022771"/>
    </source>
</evidence>
<dbReference type="Gene3D" id="2.10.230.10">
    <property type="entry name" value="Heat shock protein DnaJ, cysteine-rich domain"/>
    <property type="match status" value="1"/>
</dbReference>
<keyword evidence="4 6" id="KW-0862">Zinc</keyword>
<dbReference type="Pfam" id="PF01556">
    <property type="entry name" value="DnaJ_C"/>
    <property type="match status" value="1"/>
</dbReference>
<dbReference type="InterPro" id="IPR012724">
    <property type="entry name" value="DnaJ"/>
</dbReference>
<dbReference type="SUPFAM" id="SSF49493">
    <property type="entry name" value="HSP40/DnaJ peptide-binding domain"/>
    <property type="match status" value="2"/>
</dbReference>
<feature type="domain" description="CR-type" evidence="9">
    <location>
        <begin position="143"/>
        <end position="226"/>
    </location>
</feature>
<dbReference type="eggNOG" id="KOG0712">
    <property type="taxonomic scope" value="Eukaryota"/>
</dbReference>